<evidence type="ECO:0000259" key="19">
    <source>
        <dbReference type="PROSITE" id="PS50004"/>
    </source>
</evidence>
<dbReference type="InterPro" id="IPR035892">
    <property type="entry name" value="C2_domain_sf"/>
</dbReference>
<evidence type="ECO:0000256" key="5">
    <source>
        <dbReference type="ARBA" id="ARBA00009048"/>
    </source>
</evidence>
<dbReference type="FunFam" id="2.60.40.150:FF:000099">
    <property type="entry name" value="Copine 3"/>
    <property type="match status" value="1"/>
</dbReference>
<dbReference type="Gene3D" id="3.40.50.410">
    <property type="entry name" value="von Willebrand factor, type A domain"/>
    <property type="match status" value="1"/>
</dbReference>
<dbReference type="GO" id="GO:0071277">
    <property type="term" value="P:cellular response to calcium ion"/>
    <property type="evidence" value="ECO:0007669"/>
    <property type="project" value="TreeGrafter"/>
</dbReference>
<evidence type="ECO:0000256" key="10">
    <source>
        <dbReference type="ARBA" id="ARBA00022737"/>
    </source>
</evidence>
<dbReference type="Pfam" id="PF07002">
    <property type="entry name" value="Copine"/>
    <property type="match status" value="1"/>
</dbReference>
<dbReference type="FunFam" id="2.60.40.150:FF:000042">
    <property type="entry name" value="Copine 3"/>
    <property type="match status" value="1"/>
</dbReference>
<dbReference type="SMART" id="SM00239">
    <property type="entry name" value="C2"/>
    <property type="match status" value="2"/>
</dbReference>
<dbReference type="InterPro" id="IPR045052">
    <property type="entry name" value="Copine"/>
</dbReference>
<keyword evidence="14" id="KW-0539">Nucleus</keyword>
<evidence type="ECO:0000313" key="20">
    <source>
        <dbReference type="EMBL" id="CDW33517.1"/>
    </source>
</evidence>
<evidence type="ECO:0000256" key="7">
    <source>
        <dbReference type="ARBA" id="ARBA00022490"/>
    </source>
</evidence>
<dbReference type="SUPFAM" id="SSF53300">
    <property type="entry name" value="vWA-like"/>
    <property type="match status" value="1"/>
</dbReference>
<dbReference type="InterPro" id="IPR002035">
    <property type="entry name" value="VWF_A"/>
</dbReference>
<keyword evidence="12" id="KW-0965">Cell junction</keyword>
<reference evidence="20" key="1">
    <citation type="submission" date="2014-05" db="EMBL/GenBank/DDBJ databases">
        <authorList>
            <person name="Chronopoulou M."/>
        </authorList>
    </citation>
    <scope>NUCLEOTIDE SEQUENCE</scope>
    <source>
        <tissue evidence="20">Whole organism</tissue>
    </source>
</reference>
<evidence type="ECO:0000256" key="12">
    <source>
        <dbReference type="ARBA" id="ARBA00022949"/>
    </source>
</evidence>
<accession>A0A0K2U6G6</accession>
<dbReference type="SUPFAM" id="SSF49562">
    <property type="entry name" value="C2 domain (Calcium/lipid-binding domain, CaLB)"/>
    <property type="match status" value="2"/>
</dbReference>
<name>A0A0K2U6G6_LEPSM</name>
<dbReference type="InterPro" id="IPR000008">
    <property type="entry name" value="C2_dom"/>
</dbReference>
<evidence type="ECO:0000256" key="11">
    <source>
        <dbReference type="ARBA" id="ARBA00022837"/>
    </source>
</evidence>
<proteinExistence type="inferred from homology"/>
<keyword evidence="10" id="KW-0677">Repeat</keyword>
<keyword evidence="7" id="KW-0963">Cytoplasm</keyword>
<dbReference type="OrthoDB" id="5855668at2759"/>
<feature type="domain" description="C2" evidence="19">
    <location>
        <begin position="1"/>
        <end position="128"/>
    </location>
</feature>
<dbReference type="GO" id="GO:0005925">
    <property type="term" value="C:focal adhesion"/>
    <property type="evidence" value="ECO:0007669"/>
    <property type="project" value="UniProtKB-SubCell"/>
</dbReference>
<evidence type="ECO:0000256" key="13">
    <source>
        <dbReference type="ARBA" id="ARBA00023136"/>
    </source>
</evidence>
<sequence length="545" mass="61120">MVWQTNLKPGMAAEPTSTVELSLRAEKLADMDLLDKSDPFCVVYVKEFNGQAKWIEVGRTEAIKNNQSPKWSKRIMMEYRFEQRQELKIDVYDEDKKGSSNLGNHDFLGSCQCYLSEVVTGGSFGSVFSKPLVGKKKTSKLFITVEELPNSKEELTFILSAHDLDKKDFFGKGDPFVIISKSSVEAKEFFPIHQTEVIKNDKNPQWKQFTLSSKSICSGDHKRPIKFDVYDWDDDDSKDFIGSTTLTLEEILEKVPFKYDLINPKKKEKKGSKYKNSGVLHFQKVSSELKHSFMDYILSGLQVNFTVAIDFTASNGNPDSPSSLHNRNDPNNPYLTAIRAVGGVVQEYDHDKSFPALGFGACIPPTGQVSHEFFLNLRPDTPHCRGIDGIIEAYNTSLNSVQLYGPTNFSPVINHVARFAAVHQSDSSNYFVLLIITDGNITDMPNTKRAIVEASNLPMSIIIVGVGNEDFSAMEELDGDKQQLSSGNVTCKRDIVQFVELQKYIKGDKAEWSKEYLAKDVLAEIPNQLVGYMNMKGFAPKAQGL</sequence>
<feature type="domain" description="C2" evidence="19">
    <location>
        <begin position="137"/>
        <end position="261"/>
    </location>
</feature>
<evidence type="ECO:0000256" key="2">
    <source>
        <dbReference type="ARBA" id="ARBA00004236"/>
    </source>
</evidence>
<dbReference type="SMART" id="SM00327">
    <property type="entry name" value="VWA"/>
    <property type="match status" value="1"/>
</dbReference>
<protein>
    <recommendedName>
        <fullName evidence="17">Copine-3</fullName>
    </recommendedName>
    <alternativeName>
        <fullName evidence="18">Copine III</fullName>
    </alternativeName>
</protein>
<dbReference type="PANTHER" id="PTHR10857:SF106">
    <property type="entry name" value="C2 DOMAIN-CONTAINING PROTEIN"/>
    <property type="match status" value="1"/>
</dbReference>
<dbReference type="GO" id="GO:0005886">
    <property type="term" value="C:plasma membrane"/>
    <property type="evidence" value="ECO:0007669"/>
    <property type="project" value="UniProtKB-SubCell"/>
</dbReference>
<evidence type="ECO:0000256" key="15">
    <source>
        <dbReference type="ARBA" id="ARBA00058857"/>
    </source>
</evidence>
<dbReference type="InterPro" id="IPR010734">
    <property type="entry name" value="Copine_C"/>
</dbReference>
<evidence type="ECO:0000256" key="9">
    <source>
        <dbReference type="ARBA" id="ARBA00022723"/>
    </source>
</evidence>
<dbReference type="EMBL" id="HACA01016156">
    <property type="protein sequence ID" value="CDW33517.1"/>
    <property type="molecule type" value="Transcribed_RNA"/>
</dbReference>
<evidence type="ECO:0000256" key="16">
    <source>
        <dbReference type="ARBA" id="ARBA00065466"/>
    </source>
</evidence>
<dbReference type="GO" id="GO:0046872">
    <property type="term" value="F:metal ion binding"/>
    <property type="evidence" value="ECO:0007669"/>
    <property type="project" value="UniProtKB-KW"/>
</dbReference>
<evidence type="ECO:0000256" key="6">
    <source>
        <dbReference type="ARBA" id="ARBA00022475"/>
    </source>
</evidence>
<keyword evidence="9" id="KW-0479">Metal-binding</keyword>
<dbReference type="CDD" id="cd04048">
    <property type="entry name" value="C2A_Copine"/>
    <property type="match status" value="1"/>
</dbReference>
<evidence type="ECO:0000256" key="17">
    <source>
        <dbReference type="ARBA" id="ARBA00074834"/>
    </source>
</evidence>
<evidence type="ECO:0000256" key="4">
    <source>
        <dbReference type="ARBA" id="ARBA00004496"/>
    </source>
</evidence>
<organism evidence="20">
    <name type="scientific">Lepeophtheirus salmonis</name>
    <name type="common">Salmon louse</name>
    <name type="synonym">Caligus salmonis</name>
    <dbReference type="NCBI Taxonomy" id="72036"/>
    <lineage>
        <taxon>Eukaryota</taxon>
        <taxon>Metazoa</taxon>
        <taxon>Ecdysozoa</taxon>
        <taxon>Arthropoda</taxon>
        <taxon>Crustacea</taxon>
        <taxon>Multicrustacea</taxon>
        <taxon>Hexanauplia</taxon>
        <taxon>Copepoda</taxon>
        <taxon>Siphonostomatoida</taxon>
        <taxon>Caligidae</taxon>
        <taxon>Lepeophtheirus</taxon>
    </lineage>
</organism>
<keyword evidence="11" id="KW-0106">Calcium</keyword>
<evidence type="ECO:0000256" key="14">
    <source>
        <dbReference type="ARBA" id="ARBA00023242"/>
    </source>
</evidence>
<dbReference type="GO" id="GO:0032991">
    <property type="term" value="C:protein-containing complex"/>
    <property type="evidence" value="ECO:0007669"/>
    <property type="project" value="UniProtKB-ARBA"/>
</dbReference>
<dbReference type="InterPro" id="IPR036465">
    <property type="entry name" value="vWFA_dom_sf"/>
</dbReference>
<keyword evidence="8" id="KW-0597">Phosphoprotein</keyword>
<dbReference type="PANTHER" id="PTHR10857">
    <property type="entry name" value="COPINE"/>
    <property type="match status" value="1"/>
</dbReference>
<dbReference type="InterPro" id="IPR037768">
    <property type="entry name" value="C2B_Copine"/>
</dbReference>
<keyword evidence="13" id="KW-0472">Membrane</keyword>
<keyword evidence="6" id="KW-1003">Cell membrane</keyword>
<dbReference type="AlphaFoldDB" id="A0A0K2U6G6"/>
<dbReference type="GO" id="GO:0005544">
    <property type="term" value="F:calcium-dependent phospholipid binding"/>
    <property type="evidence" value="ECO:0007669"/>
    <property type="project" value="InterPro"/>
</dbReference>
<dbReference type="GO" id="GO:0005634">
    <property type="term" value="C:nucleus"/>
    <property type="evidence" value="ECO:0007669"/>
    <property type="project" value="UniProtKB-SubCell"/>
</dbReference>
<dbReference type="Pfam" id="PF00168">
    <property type="entry name" value="C2"/>
    <property type="match status" value="2"/>
</dbReference>
<dbReference type="Gene3D" id="2.60.40.150">
    <property type="entry name" value="C2 domain"/>
    <property type="match status" value="2"/>
</dbReference>
<dbReference type="PROSITE" id="PS50004">
    <property type="entry name" value="C2"/>
    <property type="match status" value="2"/>
</dbReference>
<evidence type="ECO:0000256" key="18">
    <source>
        <dbReference type="ARBA" id="ARBA00076171"/>
    </source>
</evidence>
<comment type="function">
    <text evidence="15">Calcium-dependent phospholipid-binding protein that plays a role in ERBB2-mediated tumor cell migration in response to growth factor heregulin stimulation.</text>
</comment>
<evidence type="ECO:0000256" key="8">
    <source>
        <dbReference type="ARBA" id="ARBA00022553"/>
    </source>
</evidence>
<dbReference type="GO" id="GO:0005737">
    <property type="term" value="C:cytoplasm"/>
    <property type="evidence" value="ECO:0007669"/>
    <property type="project" value="UniProtKB-SubCell"/>
</dbReference>
<comment type="similarity">
    <text evidence="5">Belongs to the copine family.</text>
</comment>
<evidence type="ECO:0000256" key="3">
    <source>
        <dbReference type="ARBA" id="ARBA00004246"/>
    </source>
</evidence>
<comment type="subcellular location">
    <subcellularLocation>
        <location evidence="3">Cell junction</location>
        <location evidence="3">Focal adhesion</location>
    </subcellularLocation>
    <subcellularLocation>
        <location evidence="2">Cell membrane</location>
    </subcellularLocation>
    <subcellularLocation>
        <location evidence="4">Cytoplasm</location>
    </subcellularLocation>
    <subcellularLocation>
        <location evidence="1">Nucleus</location>
    </subcellularLocation>
</comment>
<dbReference type="CDD" id="cd04047">
    <property type="entry name" value="C2B_Copine"/>
    <property type="match status" value="1"/>
</dbReference>
<evidence type="ECO:0000256" key="1">
    <source>
        <dbReference type="ARBA" id="ARBA00004123"/>
    </source>
</evidence>
<comment type="subunit">
    <text evidence="16">Monomer. Interacts with ERBB2 (preferentially with the tyrosine phosphorylated form); this interaction occurs at the cell membrane and is increased in a growth factor heregulin-dependent manner. Interacts with SHC1; this interaction may mediate the binding of CPNE3 with ERBB2. Interacts with RACK1.</text>
</comment>